<name>A0ABS9H2G1_9BACL</name>
<sequence length="372" mass="41793">MKSIVRSNQGGVLVIVLMVIMVIGLLIPASYSMYNKLLLNDARIVHQKQAVNIAVSAMESFENLSPQEQVKYLLSNSNLLNKPLEILSSSRGSHNLYHHVLDKNGKKLTFDKFSTYSGEYTLVIQGVSGDKNGNHQKDPGESFYTEHEMKLLTTTGLGPGQHVYLHQDERFVPFDTYIKGTPYYGDITIFDVNDGSNEYHRDSKIEIVANGNINFKGGYKIQAEWNGEGAIKDNDDEDDCEEEDDDKEKKKQKKKDDDDCDDGNGKDKKQNYPYNILVHSKHGNIIMNDTTLETIGNSARRNLIVQAPNGDVTVINSTMISKRDIYLFAGWEFTQGNNKKVIPSKVTSGKILVDLNNTFKGTTIKKPVLFNN</sequence>
<keyword evidence="2" id="KW-1133">Transmembrane helix</keyword>
<evidence type="ECO:0000313" key="4">
    <source>
        <dbReference type="Proteomes" id="UP001649381"/>
    </source>
</evidence>
<evidence type="ECO:0000256" key="1">
    <source>
        <dbReference type="SAM" id="MobiDB-lite"/>
    </source>
</evidence>
<feature type="transmembrane region" description="Helical" evidence="2">
    <location>
        <begin position="12"/>
        <end position="34"/>
    </location>
</feature>
<comment type="caution">
    <text evidence="3">The sequence shown here is derived from an EMBL/GenBank/DDBJ whole genome shotgun (WGS) entry which is preliminary data.</text>
</comment>
<gene>
    <name evidence="3" type="ORF">L2716_10280</name>
</gene>
<organism evidence="3 4">
    <name type="scientific">Pseudalkalibacillus berkeleyi</name>
    <dbReference type="NCBI Taxonomy" id="1069813"/>
    <lineage>
        <taxon>Bacteria</taxon>
        <taxon>Bacillati</taxon>
        <taxon>Bacillota</taxon>
        <taxon>Bacilli</taxon>
        <taxon>Bacillales</taxon>
        <taxon>Fictibacillaceae</taxon>
        <taxon>Pseudalkalibacillus</taxon>
    </lineage>
</organism>
<dbReference type="EMBL" id="JAKIJS010000001">
    <property type="protein sequence ID" value="MCF6138111.1"/>
    <property type="molecule type" value="Genomic_DNA"/>
</dbReference>
<protein>
    <submittedName>
        <fullName evidence="3">Uncharacterized protein</fullName>
    </submittedName>
</protein>
<keyword evidence="2" id="KW-0812">Transmembrane</keyword>
<keyword evidence="2" id="KW-0472">Membrane</keyword>
<keyword evidence="4" id="KW-1185">Reference proteome</keyword>
<dbReference type="Proteomes" id="UP001649381">
    <property type="component" value="Unassembled WGS sequence"/>
</dbReference>
<reference evidence="3 4" key="1">
    <citation type="submission" date="2022-01" db="EMBL/GenBank/DDBJ databases">
        <title>Alkalihalobacillus sp. EGI L200015, a novel bacterium isolated from a salt lake sediment.</title>
        <authorList>
            <person name="Gao L."/>
            <person name="Fang B.-Z."/>
            <person name="Li W.-J."/>
        </authorList>
    </citation>
    <scope>NUCLEOTIDE SEQUENCE [LARGE SCALE GENOMIC DNA]</scope>
    <source>
        <strain evidence="3 4">KCTC 12718</strain>
    </source>
</reference>
<dbReference type="RefSeq" id="WP_236334271.1">
    <property type="nucleotide sequence ID" value="NZ_JAKIJS010000001.1"/>
</dbReference>
<evidence type="ECO:0000256" key="2">
    <source>
        <dbReference type="SAM" id="Phobius"/>
    </source>
</evidence>
<proteinExistence type="predicted"/>
<evidence type="ECO:0000313" key="3">
    <source>
        <dbReference type="EMBL" id="MCF6138111.1"/>
    </source>
</evidence>
<feature type="region of interest" description="Disordered" evidence="1">
    <location>
        <begin position="229"/>
        <end position="273"/>
    </location>
</feature>
<accession>A0ABS9H2G1</accession>
<feature type="compositionally biased region" description="Acidic residues" evidence="1">
    <location>
        <begin position="234"/>
        <end position="246"/>
    </location>
</feature>